<dbReference type="EMBL" id="WMJZ01000021">
    <property type="protein sequence ID" value="MTH47615.1"/>
    <property type="molecule type" value="Genomic_DNA"/>
</dbReference>
<name>A0A6L6IN27_9ENTR</name>
<evidence type="ECO:0000313" key="2">
    <source>
        <dbReference type="Proteomes" id="UP000477739"/>
    </source>
</evidence>
<sequence length="134" mass="14603">MHWSWKIARGRVQPENVPAKSGVDIDWVHRGAGGKVDTTASINAAKAMVRAYGMTNLNVAPALNSRHTEGNAVDMSLSWSGNLEIKNKRGDTVVINTLPRDGMNSQLHEVGKTFGVIKYHGGSNDKPHWSTDGR</sequence>
<protein>
    <recommendedName>
        <fullName evidence="3">Peptidoglycan-binding domain-containing protein</fullName>
    </recommendedName>
</protein>
<gene>
    <name evidence="1" type="ORF">GJV78_15390</name>
</gene>
<dbReference type="Proteomes" id="UP000477739">
    <property type="component" value="Unassembled WGS sequence"/>
</dbReference>
<dbReference type="AlphaFoldDB" id="A0A6L6IN27"/>
<organism evidence="1 2">
    <name type="scientific">Intestinirhabdus alba</name>
    <dbReference type="NCBI Taxonomy" id="2899544"/>
    <lineage>
        <taxon>Bacteria</taxon>
        <taxon>Pseudomonadati</taxon>
        <taxon>Pseudomonadota</taxon>
        <taxon>Gammaproteobacteria</taxon>
        <taxon>Enterobacterales</taxon>
        <taxon>Enterobacteriaceae</taxon>
        <taxon>Intestinirhabdus</taxon>
    </lineage>
</organism>
<evidence type="ECO:0000313" key="1">
    <source>
        <dbReference type="EMBL" id="MTH47615.1"/>
    </source>
</evidence>
<reference evidence="1 2" key="1">
    <citation type="submission" date="2019-11" db="EMBL/GenBank/DDBJ databases">
        <title>Escherichia alba sp. nov. isolated from the gut of plastic-eating superworms Zophobas atratus.</title>
        <authorList>
            <person name="Yang Y."/>
        </authorList>
    </citation>
    <scope>NUCLEOTIDE SEQUENCE [LARGE SCALE GENOMIC DNA]</scope>
    <source>
        <strain evidence="2">BIT-B35</strain>
    </source>
</reference>
<proteinExistence type="predicted"/>
<keyword evidence="2" id="KW-1185">Reference proteome</keyword>
<evidence type="ECO:0008006" key="3">
    <source>
        <dbReference type="Google" id="ProtNLM"/>
    </source>
</evidence>
<accession>A0A6L6IN27</accession>
<comment type="caution">
    <text evidence="1">The sequence shown here is derived from an EMBL/GenBank/DDBJ whole genome shotgun (WGS) entry which is preliminary data.</text>
</comment>
<dbReference type="OrthoDB" id="192249at2"/>